<dbReference type="AlphaFoldDB" id="A0A512BCQ4"/>
<evidence type="ECO:0000313" key="6">
    <source>
        <dbReference type="EMBL" id="GEO09675.1"/>
    </source>
</evidence>
<name>A0A512BCQ4_9BACT</name>
<sequence length="974" mass="108105">MKRKYYLTFFPLLLCLSVYLWSYKEAPKSTDFQAGAAISKRVDLYLPDDLEATLWAESPMFFNPTNMDVDIKGRLWVTEAVNYRNFNNDSTRFLHHSQGDRVMILEDTDGDGKADSSKVFVQDRDLVSPVGIAVIGNKVIVSCSPNLIVYTDENGDDKPDKKEILLTGFGGKDHDHSLHAVFAGPDGNWYFNAGNSGPHVVTDKAGWTLRAGSLAVGGSPYAKENQGNLKSDDGKVWVGGVALRINPDGTGLKVMGHNFRNSYEIIPDSYGNLWQNDNDDQVVTCRTTWLMEGGNAGYFSEDGTRYWQADQRPGQDIFTAHWHQDDPGVMPAGDRSGTGAPTGVVMYESDILGSQYMGMLLSADAGRNTIFSYHPTLKKSGYDLGSRSNFITSLASDNVGYVWNDSAQNADKEKWFRPSDVAVGTDGSIYVADWYDPVVGGHQMRDRNGYGRIYRITPKNKKLTAPKINLSTAEGQLLAFKNPAINVRNLGFEKLKERGEAAAETVTALLSDNNRYIRARAVWLLSQLGPKGRAEVEKMLANPDTQIRAAAYRALQQTTTDILPYAKKLAGDTAAFVRREVAISLRDLPYEKTKEVLLELVKRFDGEDRWYLETLGADLKGHESDIYPVILKLFGENKPSIKWNKQMTALAWRLHPVEAVNDLVARAENATLPVVERRAALTALAFVNHKTAADAMAALSTKKLGDVSDQASYWLSFRQGNDWYNLLDWSKLNINTRYERKLAQMKVKQQVILDADQSIYERRSRAREMAADSVGGQLLIGLAAEKKLPQSLMPIIQEKIFQNPDATVRVQATNYFSMPGSNKTYSISQIEKMTADATRGKALFINRCSSCHKVGAIGKAIGPELTTIGKKFGKTELLDAIINPSAAIVFGYDGWLVNTKDGSSLFGFLVSENNQAMVLKDLSGQRHTIPLGEITKKQKQDKSLMPDPVNNGLTEQNLADIVAYLRKGQSIVKR</sequence>
<dbReference type="Pfam" id="PF13646">
    <property type="entry name" value="HEAT_2"/>
    <property type="match status" value="1"/>
</dbReference>
<dbReference type="InterPro" id="IPR004155">
    <property type="entry name" value="PBS_lyase_HEAT"/>
</dbReference>
<dbReference type="InterPro" id="IPR055557">
    <property type="entry name" value="DUF7133"/>
</dbReference>
<keyword evidence="7" id="KW-1185">Reference proteome</keyword>
<accession>A0A512BCQ4</accession>
<comment type="caution">
    <text evidence="6">The sequence shown here is derived from an EMBL/GenBank/DDBJ whole genome shotgun (WGS) entry which is preliminary data.</text>
</comment>
<evidence type="ECO:0000256" key="4">
    <source>
        <dbReference type="PROSITE-ProRule" id="PRU00433"/>
    </source>
</evidence>
<dbReference type="SUPFAM" id="SSF46626">
    <property type="entry name" value="Cytochrome c"/>
    <property type="match status" value="1"/>
</dbReference>
<dbReference type="Pfam" id="PF23500">
    <property type="entry name" value="DUF7133"/>
    <property type="match status" value="1"/>
</dbReference>
<dbReference type="GO" id="GO:0046872">
    <property type="term" value="F:metal ion binding"/>
    <property type="evidence" value="ECO:0007669"/>
    <property type="project" value="UniProtKB-KW"/>
</dbReference>
<dbReference type="SUPFAM" id="SSF48371">
    <property type="entry name" value="ARM repeat"/>
    <property type="match status" value="1"/>
</dbReference>
<dbReference type="InterPro" id="IPR036909">
    <property type="entry name" value="Cyt_c-like_dom_sf"/>
</dbReference>
<dbReference type="InterPro" id="IPR013427">
    <property type="entry name" value="Haem-bd_dom_put"/>
</dbReference>
<dbReference type="Gene3D" id="1.25.10.10">
    <property type="entry name" value="Leucine-rich Repeat Variant"/>
    <property type="match status" value="1"/>
</dbReference>
<evidence type="ECO:0000256" key="3">
    <source>
        <dbReference type="ARBA" id="ARBA00023004"/>
    </source>
</evidence>
<keyword evidence="3 4" id="KW-0408">Iron</keyword>
<dbReference type="PROSITE" id="PS51007">
    <property type="entry name" value="CYTC"/>
    <property type="match status" value="1"/>
</dbReference>
<dbReference type="InterPro" id="IPR009056">
    <property type="entry name" value="Cyt_c-like_dom"/>
</dbReference>
<proteinExistence type="predicted"/>
<evidence type="ECO:0000313" key="7">
    <source>
        <dbReference type="Proteomes" id="UP000321513"/>
    </source>
</evidence>
<dbReference type="InterPro" id="IPR011989">
    <property type="entry name" value="ARM-like"/>
</dbReference>
<dbReference type="InterPro" id="IPR011042">
    <property type="entry name" value="6-blade_b-propeller_TolB-like"/>
</dbReference>
<dbReference type="PANTHER" id="PTHR33546:SF1">
    <property type="entry name" value="LARGE, MULTIFUNCTIONAL SECRETED PROTEIN"/>
    <property type="match status" value="1"/>
</dbReference>
<keyword evidence="2 4" id="KW-0479">Metal-binding</keyword>
<dbReference type="InterPro" id="IPR011041">
    <property type="entry name" value="Quinoprot_gluc/sorb_DH_b-prop"/>
</dbReference>
<dbReference type="SUPFAM" id="SSF50952">
    <property type="entry name" value="Soluble quinoprotein glucose dehydrogenase"/>
    <property type="match status" value="1"/>
</dbReference>
<dbReference type="Proteomes" id="UP000321513">
    <property type="component" value="Unassembled WGS sequence"/>
</dbReference>
<evidence type="ECO:0000256" key="1">
    <source>
        <dbReference type="ARBA" id="ARBA00022617"/>
    </source>
</evidence>
<evidence type="ECO:0000259" key="5">
    <source>
        <dbReference type="PROSITE" id="PS51007"/>
    </source>
</evidence>
<dbReference type="EMBL" id="BJYT01000007">
    <property type="protein sequence ID" value="GEO09675.1"/>
    <property type="molecule type" value="Genomic_DNA"/>
</dbReference>
<reference evidence="6 7" key="1">
    <citation type="submission" date="2019-07" db="EMBL/GenBank/DDBJ databases">
        <title>Whole genome shotgun sequence of Segetibacter aerophilus NBRC 106135.</title>
        <authorList>
            <person name="Hosoyama A."/>
            <person name="Uohara A."/>
            <person name="Ohji S."/>
            <person name="Ichikawa N."/>
        </authorList>
    </citation>
    <scope>NUCLEOTIDE SEQUENCE [LARGE SCALE GENOMIC DNA]</scope>
    <source>
        <strain evidence="6 7">NBRC 106135</strain>
    </source>
</reference>
<dbReference type="Gene3D" id="2.120.10.30">
    <property type="entry name" value="TolB, C-terminal domain"/>
    <property type="match status" value="1"/>
</dbReference>
<feature type="domain" description="Cytochrome c" evidence="5">
    <location>
        <begin position="835"/>
        <end position="969"/>
    </location>
</feature>
<dbReference type="OrthoDB" id="9808161at2"/>
<dbReference type="InterPro" id="IPR016024">
    <property type="entry name" value="ARM-type_fold"/>
</dbReference>
<evidence type="ECO:0000256" key="2">
    <source>
        <dbReference type="ARBA" id="ARBA00022723"/>
    </source>
</evidence>
<dbReference type="GO" id="GO:0009055">
    <property type="term" value="F:electron transfer activity"/>
    <property type="evidence" value="ECO:0007669"/>
    <property type="project" value="InterPro"/>
</dbReference>
<dbReference type="PANTHER" id="PTHR33546">
    <property type="entry name" value="LARGE, MULTIFUNCTIONAL SECRETED PROTEIN-RELATED"/>
    <property type="match status" value="1"/>
</dbReference>
<dbReference type="SMART" id="SM00567">
    <property type="entry name" value="EZ_HEAT"/>
    <property type="match status" value="3"/>
</dbReference>
<dbReference type="NCBIfam" id="TIGR02603">
    <property type="entry name" value="CxxCH_TIGR02603"/>
    <property type="match status" value="1"/>
</dbReference>
<dbReference type="Pfam" id="PF00034">
    <property type="entry name" value="Cytochrom_C"/>
    <property type="match status" value="1"/>
</dbReference>
<dbReference type="Gene3D" id="1.10.760.10">
    <property type="entry name" value="Cytochrome c-like domain"/>
    <property type="match status" value="1"/>
</dbReference>
<dbReference type="RefSeq" id="WP_147203792.1">
    <property type="nucleotide sequence ID" value="NZ_BJYT01000007.1"/>
</dbReference>
<organism evidence="6 7">
    <name type="scientific">Segetibacter aerophilus</name>
    <dbReference type="NCBI Taxonomy" id="670293"/>
    <lineage>
        <taxon>Bacteria</taxon>
        <taxon>Pseudomonadati</taxon>
        <taxon>Bacteroidota</taxon>
        <taxon>Chitinophagia</taxon>
        <taxon>Chitinophagales</taxon>
        <taxon>Chitinophagaceae</taxon>
        <taxon>Segetibacter</taxon>
    </lineage>
</organism>
<dbReference type="InterPro" id="IPR013428">
    <property type="entry name" value="Membrane-bound_put_N"/>
</dbReference>
<gene>
    <name evidence="6" type="ORF">SAE01_21710</name>
</gene>
<dbReference type="NCBIfam" id="TIGR02604">
    <property type="entry name" value="Piru_Ver_Nterm"/>
    <property type="match status" value="1"/>
</dbReference>
<dbReference type="GO" id="GO:0020037">
    <property type="term" value="F:heme binding"/>
    <property type="evidence" value="ECO:0007669"/>
    <property type="project" value="InterPro"/>
</dbReference>
<protein>
    <recommendedName>
        <fullName evidence="5">Cytochrome c domain-containing protein</fullName>
    </recommendedName>
</protein>
<keyword evidence="1 4" id="KW-0349">Heme</keyword>